<evidence type="ECO:0000313" key="1">
    <source>
        <dbReference type="EMBL" id="KAI7994366.1"/>
    </source>
</evidence>
<keyword evidence="2" id="KW-1185">Reference proteome</keyword>
<accession>A0ACC0G289</accession>
<protein>
    <submittedName>
        <fullName evidence="1">Serine/threonine-protein kinase ATM</fullName>
    </submittedName>
</protein>
<dbReference type="Proteomes" id="UP001060215">
    <property type="component" value="Chromosome 12"/>
</dbReference>
<dbReference type="EMBL" id="CM045769">
    <property type="protein sequence ID" value="KAI7994366.1"/>
    <property type="molecule type" value="Genomic_DNA"/>
</dbReference>
<organism evidence="1 2">
    <name type="scientific">Camellia lanceoleosa</name>
    <dbReference type="NCBI Taxonomy" id="1840588"/>
    <lineage>
        <taxon>Eukaryota</taxon>
        <taxon>Viridiplantae</taxon>
        <taxon>Streptophyta</taxon>
        <taxon>Embryophyta</taxon>
        <taxon>Tracheophyta</taxon>
        <taxon>Spermatophyta</taxon>
        <taxon>Magnoliopsida</taxon>
        <taxon>eudicotyledons</taxon>
        <taxon>Gunneridae</taxon>
        <taxon>Pentapetalae</taxon>
        <taxon>asterids</taxon>
        <taxon>Ericales</taxon>
        <taxon>Theaceae</taxon>
        <taxon>Camellia</taxon>
    </lineage>
</organism>
<evidence type="ECO:0000313" key="2">
    <source>
        <dbReference type="Proteomes" id="UP001060215"/>
    </source>
</evidence>
<reference evidence="1 2" key="1">
    <citation type="journal article" date="2022" name="Plant J.">
        <title>Chromosome-level genome of Camellia lanceoleosa provides a valuable resource for understanding genome evolution and self-incompatibility.</title>
        <authorList>
            <person name="Gong W."/>
            <person name="Xiao S."/>
            <person name="Wang L."/>
            <person name="Liao Z."/>
            <person name="Chang Y."/>
            <person name="Mo W."/>
            <person name="Hu G."/>
            <person name="Li W."/>
            <person name="Zhao G."/>
            <person name="Zhu H."/>
            <person name="Hu X."/>
            <person name="Ji K."/>
            <person name="Xiang X."/>
            <person name="Song Q."/>
            <person name="Yuan D."/>
            <person name="Jin S."/>
            <person name="Zhang L."/>
        </authorList>
    </citation>
    <scope>NUCLEOTIDE SEQUENCE [LARGE SCALE GENOMIC DNA]</scope>
    <source>
        <strain evidence="1">SQ_2022a</strain>
    </source>
</reference>
<comment type="caution">
    <text evidence="1">The sequence shown here is derived from an EMBL/GenBank/DDBJ whole genome shotgun (WGS) entry which is preliminary data.</text>
</comment>
<name>A0ACC0G289_9ERIC</name>
<sequence length="126" mass="14056">MRTDNTIRNAVFCCLIHNYCSRISKHLIIYWFEGICADFERIWKSILLPMVLSASFFVPTWAKGKGALGNREGVLRMNATKEEHGAAMAMKRKAGLLWLKGGDLADEVFHSNGVVEGDYAGGWDGC</sequence>
<gene>
    <name evidence="1" type="ORF">LOK49_LG11G00373</name>
</gene>
<keyword evidence="1" id="KW-0808">Transferase</keyword>
<keyword evidence="1" id="KW-0418">Kinase</keyword>
<proteinExistence type="predicted"/>